<feature type="region of interest" description="Disordered" evidence="1">
    <location>
        <begin position="1"/>
        <end position="33"/>
    </location>
</feature>
<dbReference type="AlphaFoldDB" id="A0A9X0UG42"/>
<protein>
    <submittedName>
        <fullName evidence="3">Xanthine dehydrogenase family protein molybdopterin-binding subunit</fullName>
    </submittedName>
</protein>
<dbReference type="SMART" id="SM01008">
    <property type="entry name" value="Ald_Xan_dh_C"/>
    <property type="match status" value="1"/>
</dbReference>
<keyword evidence="4" id="KW-1185">Reference proteome</keyword>
<evidence type="ECO:0000259" key="2">
    <source>
        <dbReference type="SMART" id="SM01008"/>
    </source>
</evidence>
<dbReference type="InterPro" id="IPR037165">
    <property type="entry name" value="AldOxase/xan_DH_Mopterin-bd_sf"/>
</dbReference>
<dbReference type="Gene3D" id="3.30.365.10">
    <property type="entry name" value="Aldehyde oxidase/xanthine dehydrogenase, molybdopterin binding domain"/>
    <property type="match status" value="4"/>
</dbReference>
<dbReference type="PANTHER" id="PTHR47495">
    <property type="entry name" value="ALDEHYDE DEHYDROGENASE"/>
    <property type="match status" value="1"/>
</dbReference>
<proteinExistence type="predicted"/>
<dbReference type="PIRSF" id="PIRSF036389">
    <property type="entry name" value="IOR_B"/>
    <property type="match status" value="1"/>
</dbReference>
<dbReference type="Pfam" id="PF20256">
    <property type="entry name" value="MoCoBD_2"/>
    <property type="match status" value="2"/>
</dbReference>
<dbReference type="InterPro" id="IPR000674">
    <property type="entry name" value="Ald_Oxase/Xan_DH_a/b"/>
</dbReference>
<evidence type="ECO:0000256" key="1">
    <source>
        <dbReference type="SAM" id="MobiDB-lite"/>
    </source>
</evidence>
<feature type="region of interest" description="Disordered" evidence="1">
    <location>
        <begin position="88"/>
        <end position="107"/>
    </location>
</feature>
<dbReference type="GO" id="GO:0016491">
    <property type="term" value="F:oxidoreductase activity"/>
    <property type="evidence" value="ECO:0007669"/>
    <property type="project" value="InterPro"/>
</dbReference>
<dbReference type="Pfam" id="PF02738">
    <property type="entry name" value="MoCoBD_1"/>
    <property type="match status" value="1"/>
</dbReference>
<dbReference type="EMBL" id="JACOMF010000005">
    <property type="protein sequence ID" value="MBC4014980.1"/>
    <property type="molecule type" value="Genomic_DNA"/>
</dbReference>
<dbReference type="InterPro" id="IPR012368">
    <property type="entry name" value="OxRdtase_Mopterin-bd_su_IorB"/>
</dbReference>
<evidence type="ECO:0000313" key="4">
    <source>
        <dbReference type="Proteomes" id="UP000600101"/>
    </source>
</evidence>
<accession>A0A9X0UG42</accession>
<dbReference type="Gene3D" id="3.90.1170.50">
    <property type="entry name" value="Aldehyde oxidase/xanthine dehydrogenase, a/b hammerhead"/>
    <property type="match status" value="1"/>
</dbReference>
<dbReference type="RefSeq" id="WP_186769750.1">
    <property type="nucleotide sequence ID" value="NZ_JACOMF010000005.1"/>
</dbReference>
<dbReference type="InterPro" id="IPR046867">
    <property type="entry name" value="AldOxase/xan_DH_MoCoBD2"/>
</dbReference>
<gene>
    <name evidence="3" type="ORF">H7965_06550</name>
</gene>
<reference evidence="3" key="1">
    <citation type="submission" date="2020-08" db="EMBL/GenBank/DDBJ databases">
        <authorList>
            <person name="Hu Y."/>
            <person name="Nguyen S.V."/>
            <person name="Li F."/>
            <person name="Fanning S."/>
        </authorList>
    </citation>
    <scope>NUCLEOTIDE SEQUENCE</scope>
    <source>
        <strain evidence="3">SYSU D8009</strain>
    </source>
</reference>
<evidence type="ECO:0000313" key="3">
    <source>
        <dbReference type="EMBL" id="MBC4014980.1"/>
    </source>
</evidence>
<organism evidence="3 4">
    <name type="scientific">Siccirubricoccus deserti</name>
    <dbReference type="NCBI Taxonomy" id="2013562"/>
    <lineage>
        <taxon>Bacteria</taxon>
        <taxon>Pseudomonadati</taxon>
        <taxon>Pseudomonadota</taxon>
        <taxon>Alphaproteobacteria</taxon>
        <taxon>Acetobacterales</taxon>
        <taxon>Roseomonadaceae</taxon>
        <taxon>Siccirubricoccus</taxon>
    </lineage>
</organism>
<comment type="caution">
    <text evidence="3">The sequence shown here is derived from an EMBL/GenBank/DDBJ whole genome shotgun (WGS) entry which is preliminary data.</text>
</comment>
<sequence>MSPAKEPGASPQGSGFAAVTAAPPPGAPTLPGSLNGNRLLSHWLGFHADGKVTITPGKVELGQGILTTLSQIAADELDVDFTRVTARAAATPDSPDEGVTSGSLSTQDSGSAMRHACAAARAIFLQVVAQRTGIPVEDITIEDGIFHGPAGEIGSYWALADAALLETEAPPEVTPKPASARRIAGTSVPRIDLPDKVFGAARYVHDLRLPGLLHARVVRPPSRGAVLTMLRDGPLPGEARVVRDGSFLAVLAATEWDAEAAATRLAARAEWAERDTLPEATTLPDWLREAAARGERSAVVQRGDPAAGVTRWLKRSFHRPYIAHASIAPSCAVARWQDGSVEVWSHSQGPYNLRADLAKTLKCPAERITVRHMEGAGCYGHNGADDVALDAVLAARAVPGVPVRLLWSRAEELGWSPFSPGMLVEIEAGTDATGTLVGWRSHIISNGHSSRPGRAPEPTLLSASMLAEPFPVKPSINPPMSGGGGAPRNGVPLYRIPGMDIATTRLLEMPIRASALRGLGATLNVWSIESVMDELAGQAGADPLDYRLRHLDDGRAAAVLTRVAEMAGWAKRVKREGWGLGLGMARYKNLGGWAAVVAEVEACERVFCRRLWIAGDVGEVVNPDGVANQYEGGAIHGTSVALLEQVRFDRRRVTSDSWEDYPILRFSEVPRVEVAFIDRPEQPFLGAGEASMAPTIAAIGNAITDALGVRPSRLPFTPDNL</sequence>
<dbReference type="InterPro" id="IPR052516">
    <property type="entry name" value="N-heterocyclic_Hydroxylase"/>
</dbReference>
<name>A0A9X0UG42_9PROT</name>
<dbReference type="SUPFAM" id="SSF56003">
    <property type="entry name" value="Molybdenum cofactor-binding domain"/>
    <property type="match status" value="2"/>
</dbReference>
<dbReference type="Proteomes" id="UP000600101">
    <property type="component" value="Unassembled WGS sequence"/>
</dbReference>
<dbReference type="PANTHER" id="PTHR47495:SF1">
    <property type="entry name" value="BLL3820 PROTEIN"/>
    <property type="match status" value="1"/>
</dbReference>
<feature type="domain" description="Aldehyde oxidase/xanthine dehydrogenase a/b hammerhead" evidence="2">
    <location>
        <begin position="198"/>
        <end position="275"/>
    </location>
</feature>
<dbReference type="InterPro" id="IPR008274">
    <property type="entry name" value="AldOxase/xan_DH_MoCoBD1"/>
</dbReference>